<protein>
    <submittedName>
        <fullName evidence="1">Uncharacterized protein</fullName>
    </submittedName>
</protein>
<reference evidence="1" key="1">
    <citation type="submission" date="2021-05" db="EMBL/GenBank/DDBJ databases">
        <authorList>
            <person name="Scholz U."/>
            <person name="Mascher M."/>
            <person name="Fiebig A."/>
        </authorList>
    </citation>
    <scope>NUCLEOTIDE SEQUENCE [LARGE SCALE GENOMIC DNA]</scope>
</reference>
<evidence type="ECO:0000313" key="2">
    <source>
        <dbReference type="Proteomes" id="UP001732700"/>
    </source>
</evidence>
<keyword evidence="2" id="KW-1185">Reference proteome</keyword>
<sequence>MDAVRSLLLGGGLTLYIATAATTQATYSPHLPPSALSWTTRRRFRRLAAAASPPSPLSYVSTNPRCSRWIVVMDDPPVPEGGGEVSRAEAVDYYVATLARVLGSEQDAQMCIYDASWERSYEFCCEIDEEASKELAKLPGVLAVRMVKADASEKDNLSSRLSPDTLASFSNAACNNSSSSEKSEFWLVRMEKPAVEVVTKAQMVDHYTQILMKVVGNEKDAQVSIYHVSWERNYGFCCHIDEECAKELADVPGVLSVSPDANFGSENKDYKGDDNLKSSDATQVADIKTKRLFVTGLSFYTSEKTLREAFEPFGELVEVKIIMDRISKRSKGYAFIEYTTEEAGGAALKAMNGEVPEKTLFADSLYMTSIYLLSLHLYFCVQIINGWMIVVDVAKTNSRDRHASSGASSFRPHFHTR</sequence>
<dbReference type="Proteomes" id="UP001732700">
    <property type="component" value="Chromosome 6A"/>
</dbReference>
<accession>A0ACD5YQQ3</accession>
<proteinExistence type="predicted"/>
<name>A0ACD5YQQ3_AVESA</name>
<reference evidence="1" key="2">
    <citation type="submission" date="2025-09" db="UniProtKB">
        <authorList>
            <consortium name="EnsemblPlants"/>
        </authorList>
    </citation>
    <scope>IDENTIFICATION</scope>
</reference>
<dbReference type="EnsemblPlants" id="AVESA.00010b.r2.6AG1026820.2">
    <property type="protein sequence ID" value="AVESA.00010b.r2.6AG1026820.2.CDS"/>
    <property type="gene ID" value="AVESA.00010b.r2.6AG1026820"/>
</dbReference>
<evidence type="ECO:0000313" key="1">
    <source>
        <dbReference type="EnsemblPlants" id="AVESA.00010b.r2.6AG1026820.2.CDS"/>
    </source>
</evidence>
<organism evidence="1 2">
    <name type="scientific">Avena sativa</name>
    <name type="common">Oat</name>
    <dbReference type="NCBI Taxonomy" id="4498"/>
    <lineage>
        <taxon>Eukaryota</taxon>
        <taxon>Viridiplantae</taxon>
        <taxon>Streptophyta</taxon>
        <taxon>Embryophyta</taxon>
        <taxon>Tracheophyta</taxon>
        <taxon>Spermatophyta</taxon>
        <taxon>Magnoliopsida</taxon>
        <taxon>Liliopsida</taxon>
        <taxon>Poales</taxon>
        <taxon>Poaceae</taxon>
        <taxon>BOP clade</taxon>
        <taxon>Pooideae</taxon>
        <taxon>Poodae</taxon>
        <taxon>Poeae</taxon>
        <taxon>Poeae Chloroplast Group 1 (Aveneae type)</taxon>
        <taxon>Aveninae</taxon>
        <taxon>Avena</taxon>
    </lineage>
</organism>